<dbReference type="EMBL" id="WIXE01007753">
    <property type="protein sequence ID" value="KAK5980158.1"/>
    <property type="molecule type" value="Genomic_DNA"/>
</dbReference>
<comment type="caution">
    <text evidence="2">The sequence shown here is derived from an EMBL/GenBank/DDBJ whole genome shotgun (WGS) entry which is preliminary data.</text>
</comment>
<evidence type="ECO:0000313" key="3">
    <source>
        <dbReference type="Proteomes" id="UP001331761"/>
    </source>
</evidence>
<dbReference type="AlphaFoldDB" id="A0AAN8G3P7"/>
<keyword evidence="1" id="KW-0472">Membrane</keyword>
<feature type="transmembrane region" description="Helical" evidence="1">
    <location>
        <begin position="132"/>
        <end position="152"/>
    </location>
</feature>
<feature type="transmembrane region" description="Helical" evidence="1">
    <location>
        <begin position="193"/>
        <end position="218"/>
    </location>
</feature>
<dbReference type="Proteomes" id="UP001331761">
    <property type="component" value="Unassembled WGS sequence"/>
</dbReference>
<dbReference type="Pfam" id="PF10326">
    <property type="entry name" value="7TM_GPCR_Str"/>
    <property type="match status" value="1"/>
</dbReference>
<proteinExistence type="predicted"/>
<gene>
    <name evidence="2" type="ORF">GCK32_012174</name>
</gene>
<organism evidence="2 3">
    <name type="scientific">Trichostrongylus colubriformis</name>
    <name type="common">Black scour worm</name>
    <dbReference type="NCBI Taxonomy" id="6319"/>
    <lineage>
        <taxon>Eukaryota</taxon>
        <taxon>Metazoa</taxon>
        <taxon>Ecdysozoa</taxon>
        <taxon>Nematoda</taxon>
        <taxon>Chromadorea</taxon>
        <taxon>Rhabditida</taxon>
        <taxon>Rhabditina</taxon>
        <taxon>Rhabditomorpha</taxon>
        <taxon>Strongyloidea</taxon>
        <taxon>Trichostrongylidae</taxon>
        <taxon>Trichostrongylus</taxon>
    </lineage>
</organism>
<dbReference type="InterPro" id="IPR019428">
    <property type="entry name" value="7TM_GPCR_serpentine_rcpt_Str"/>
</dbReference>
<feature type="transmembrane region" description="Helical" evidence="1">
    <location>
        <begin position="45"/>
        <end position="71"/>
    </location>
</feature>
<accession>A0AAN8G3P7</accession>
<evidence type="ECO:0000313" key="2">
    <source>
        <dbReference type="EMBL" id="KAK5980158.1"/>
    </source>
</evidence>
<protein>
    <recommendedName>
        <fullName evidence="4">G protein-coupled receptor</fullName>
    </recommendedName>
</protein>
<feature type="transmembrane region" description="Helical" evidence="1">
    <location>
        <begin position="12"/>
        <end position="33"/>
    </location>
</feature>
<dbReference type="PANTHER" id="PTHR22943:SF248">
    <property type="entry name" value="SEVEN TM RECEPTOR"/>
    <property type="match status" value="1"/>
</dbReference>
<keyword evidence="3" id="KW-1185">Reference proteome</keyword>
<name>A0AAN8G3P7_TRICO</name>
<reference evidence="2 3" key="1">
    <citation type="submission" date="2019-10" db="EMBL/GenBank/DDBJ databases">
        <title>Assembly and Annotation for the nematode Trichostrongylus colubriformis.</title>
        <authorList>
            <person name="Martin J."/>
        </authorList>
    </citation>
    <scope>NUCLEOTIDE SEQUENCE [LARGE SCALE GENOMIC DNA]</scope>
    <source>
        <strain evidence="2">G859</strain>
        <tissue evidence="2">Whole worm</tissue>
    </source>
</reference>
<dbReference type="Gene3D" id="1.20.1070.10">
    <property type="entry name" value="Rhodopsin 7-helix transmembrane proteins"/>
    <property type="match status" value="1"/>
</dbReference>
<sequence>MSDSEVTYIVDGVVKIVSIFATVTSLFLLFIYIRCPLKRVQGYRWFFLLTAIQDVVLALGCLFLLPVAVTYDFSGVFVAIGAFRHRPLGTPLLIIFGSAFVFSLLIITNSFVYRYLHLCHIDFVRAHSSNKWICLIMLISFLFATNWFVMLWCNSWRDEEFLEEWNPIIYQDTGLKLDEAAYFGFKMTHMTDVVPFVLLCENGFCLFVLMCTNGYCAIRIIATLRGVQLNRQMNHHKKLFLLLMLQAACPTVFMYTPMGFMFLLLLSGTRSTVAMTTVIRGLYAIFPDRLEKILKSHTSQIPQISYETQIPSYKTLIPAKNVAQFYCIEEHSKVTR</sequence>
<feature type="transmembrane region" description="Helical" evidence="1">
    <location>
        <begin position="91"/>
        <end position="112"/>
    </location>
</feature>
<dbReference type="PANTHER" id="PTHR22943">
    <property type="entry name" value="7-TRANSMEMBRANE DOMAIN RECEPTOR C.ELEGANS"/>
    <property type="match status" value="1"/>
</dbReference>
<feature type="transmembrane region" description="Helical" evidence="1">
    <location>
        <begin position="239"/>
        <end position="256"/>
    </location>
</feature>
<evidence type="ECO:0000256" key="1">
    <source>
        <dbReference type="SAM" id="Phobius"/>
    </source>
</evidence>
<evidence type="ECO:0008006" key="4">
    <source>
        <dbReference type="Google" id="ProtNLM"/>
    </source>
</evidence>
<keyword evidence="1" id="KW-0812">Transmembrane</keyword>
<dbReference type="SUPFAM" id="SSF81321">
    <property type="entry name" value="Family A G protein-coupled receptor-like"/>
    <property type="match status" value="1"/>
</dbReference>
<keyword evidence="1" id="KW-1133">Transmembrane helix</keyword>